<evidence type="ECO:0000256" key="5">
    <source>
        <dbReference type="PIRNR" id="PIRNR000477"/>
    </source>
</evidence>
<comment type="function">
    <text evidence="5">The purine nucleoside phosphorylases catalyze the phosphorolytic breakdown of the N-glycosidic bond in the beta-(deoxy)ribonucleoside molecules, with the formation of the corresponding free purine bases and pentose-1-phosphate.</text>
</comment>
<feature type="binding site" evidence="6">
    <location>
        <position position="60"/>
    </location>
    <ligand>
        <name>phosphate</name>
        <dbReference type="ChEBI" id="CHEBI:43474"/>
    </ligand>
</feature>
<dbReference type="GO" id="GO:0005737">
    <property type="term" value="C:cytoplasm"/>
    <property type="evidence" value="ECO:0007669"/>
    <property type="project" value="TreeGrafter"/>
</dbReference>
<dbReference type="CDD" id="cd09009">
    <property type="entry name" value="PNP-EcPNPII_like"/>
    <property type="match status" value="1"/>
</dbReference>
<dbReference type="GO" id="GO:0004731">
    <property type="term" value="F:purine-nucleoside phosphorylase activity"/>
    <property type="evidence" value="ECO:0007669"/>
    <property type="project" value="UniProtKB-EC"/>
</dbReference>
<proteinExistence type="inferred from homology"/>
<dbReference type="NCBIfam" id="NF006054">
    <property type="entry name" value="PRK08202.1"/>
    <property type="match status" value="1"/>
</dbReference>
<dbReference type="EC" id="2.4.2.1" evidence="5"/>
<feature type="binding site" evidence="6">
    <location>
        <position position="234"/>
    </location>
    <ligand>
        <name>a purine D-ribonucleoside</name>
        <dbReference type="ChEBI" id="CHEBI:142355"/>
    </ligand>
</feature>
<dbReference type="PANTHER" id="PTHR11904:SF9">
    <property type="entry name" value="PURINE NUCLEOSIDE PHOSPHORYLASE-RELATED"/>
    <property type="match status" value="1"/>
</dbReference>
<sequence>MKNSPQVLSQLILNKRPDFKPKIAIILGSGSANLADKLQDVISIPYHSLPNFPISRVEGHPGQLLLGYLNKVPVICCQGRVHAYEGMQEKDFQLFIRILKCLGCETVLMTNATGSLRKDFQPGQLVLIADHINFHPMNPLVGINDDEFGPRFFPMDDAYDKKLRHSLQQTAEQLNISLPEGVYFSVLGPSFETPAEIRAFRILGADVVGMSTVPEVIVARHCGLKVAVISVVTNLASGLSEESITHEGTLHFAEKASHDLGRLLESAIEQLTN</sequence>
<feature type="binding site" evidence="6">
    <location>
        <begin position="80"/>
        <end position="82"/>
    </location>
    <ligand>
        <name>phosphate</name>
        <dbReference type="ChEBI" id="CHEBI:43474"/>
    </ligand>
</feature>
<dbReference type="PANTHER" id="PTHR11904">
    <property type="entry name" value="METHYLTHIOADENOSINE/PURINE NUCLEOSIDE PHOSPHORYLASE"/>
    <property type="match status" value="1"/>
</dbReference>
<dbReference type="GO" id="GO:0009116">
    <property type="term" value="P:nucleoside metabolic process"/>
    <property type="evidence" value="ECO:0007669"/>
    <property type="project" value="InterPro"/>
</dbReference>
<evidence type="ECO:0000256" key="1">
    <source>
        <dbReference type="ARBA" id="ARBA00005058"/>
    </source>
</evidence>
<evidence type="ECO:0000256" key="2">
    <source>
        <dbReference type="ARBA" id="ARBA00006751"/>
    </source>
</evidence>
<dbReference type="UniPathway" id="UPA00606"/>
<feature type="binding site" evidence="6">
    <location>
        <position position="29"/>
    </location>
    <ligand>
        <name>phosphate</name>
        <dbReference type="ChEBI" id="CHEBI:43474"/>
    </ligand>
</feature>
<dbReference type="InterPro" id="IPR011270">
    <property type="entry name" value="Pur_Nuc_Pase_Ino/Guo-sp"/>
</dbReference>
<gene>
    <name evidence="8" type="primary">xapA</name>
    <name evidence="8" type="ORF">RVIR1_03940</name>
</gene>
<name>A0A2Z5UTW9_9COXI</name>
<evidence type="ECO:0000256" key="3">
    <source>
        <dbReference type="ARBA" id="ARBA00022676"/>
    </source>
</evidence>
<accession>A0A2Z5UTW9</accession>
<keyword evidence="3 5" id="KW-0328">Glycosyltransferase</keyword>
<dbReference type="AlphaFoldDB" id="A0A2Z5UTW9"/>
<dbReference type="InterPro" id="IPR035994">
    <property type="entry name" value="Nucleoside_phosphorylase_sf"/>
</dbReference>
<organism evidence="8 9">
    <name type="scientific">Candidatus Rickettsiella viridis</name>
    <dbReference type="NCBI Taxonomy" id="676208"/>
    <lineage>
        <taxon>Bacteria</taxon>
        <taxon>Pseudomonadati</taxon>
        <taxon>Pseudomonadota</taxon>
        <taxon>Gammaproteobacteria</taxon>
        <taxon>Legionellales</taxon>
        <taxon>Coxiellaceae</taxon>
        <taxon>Rickettsiella</taxon>
    </lineage>
</organism>
<dbReference type="Proteomes" id="UP000282483">
    <property type="component" value="Chromosome"/>
</dbReference>
<comment type="pathway">
    <text evidence="1 5">Purine metabolism; purine nucleoside salvage.</text>
</comment>
<dbReference type="Pfam" id="PF01048">
    <property type="entry name" value="PNP_UDP_1"/>
    <property type="match status" value="1"/>
</dbReference>
<reference evidence="8 9" key="1">
    <citation type="submission" date="2017-03" db="EMBL/GenBank/DDBJ databases">
        <title>The genome sequence of Candidatus Rickettsiella viridis.</title>
        <authorList>
            <person name="Nikoh N."/>
            <person name="Tsuchida T."/>
            <person name="Yamaguchi K."/>
            <person name="Maeda T."/>
            <person name="Shigenobu S."/>
            <person name="Fukatsu T."/>
        </authorList>
    </citation>
    <scope>NUCLEOTIDE SEQUENCE [LARGE SCALE GENOMIC DNA]</scope>
    <source>
        <strain evidence="8 9">Ap-RA04</strain>
    </source>
</reference>
<comment type="similarity">
    <text evidence="2 5">Belongs to the PNP/MTAP phosphorylase family.</text>
</comment>
<dbReference type="EMBL" id="AP018005">
    <property type="protein sequence ID" value="BBB14908.1"/>
    <property type="molecule type" value="Genomic_DNA"/>
</dbReference>
<evidence type="ECO:0000313" key="9">
    <source>
        <dbReference type="Proteomes" id="UP000282483"/>
    </source>
</evidence>
<evidence type="ECO:0000256" key="4">
    <source>
        <dbReference type="ARBA" id="ARBA00022679"/>
    </source>
</evidence>
<dbReference type="PIRSF" id="PIRSF000477">
    <property type="entry name" value="PurNPase"/>
    <property type="match status" value="1"/>
</dbReference>
<protein>
    <recommendedName>
        <fullName evidence="5">Purine nucleoside phosphorylase</fullName>
        <ecNumber evidence="5">2.4.2.1</ecNumber>
    </recommendedName>
    <alternativeName>
        <fullName evidence="5">Inosine-guanosine phosphorylase</fullName>
    </alternativeName>
</protein>
<dbReference type="KEGG" id="rvi:RVIR1_03940"/>
<dbReference type="Gene3D" id="3.40.50.1580">
    <property type="entry name" value="Nucleoside phosphorylase domain"/>
    <property type="match status" value="1"/>
</dbReference>
<feature type="domain" description="Nucleoside phosphorylase" evidence="7">
    <location>
        <begin position="22"/>
        <end position="269"/>
    </location>
</feature>
<dbReference type="OrthoDB" id="1523230at2"/>
<evidence type="ECO:0000259" key="7">
    <source>
        <dbReference type="Pfam" id="PF01048"/>
    </source>
</evidence>
<keyword evidence="4 5" id="KW-0808">Transferase</keyword>
<feature type="binding site" evidence="6">
    <location>
        <position position="211"/>
    </location>
    <ligand>
        <name>phosphate</name>
        <dbReference type="ChEBI" id="CHEBI:43474"/>
    </ligand>
</feature>
<dbReference type="NCBIfam" id="TIGR01700">
    <property type="entry name" value="PNPH"/>
    <property type="match status" value="1"/>
</dbReference>
<evidence type="ECO:0000256" key="6">
    <source>
        <dbReference type="PIRSR" id="PIRSR000477-2"/>
    </source>
</evidence>
<keyword evidence="9" id="KW-1185">Reference proteome</keyword>
<evidence type="ECO:0000313" key="8">
    <source>
        <dbReference type="EMBL" id="BBB14908.1"/>
    </source>
</evidence>
<feature type="binding site" evidence="6">
    <location>
        <position position="112"/>
    </location>
    <ligand>
        <name>phosphate</name>
        <dbReference type="ChEBI" id="CHEBI:43474"/>
    </ligand>
</feature>
<dbReference type="RefSeq" id="WP_126322418.1">
    <property type="nucleotide sequence ID" value="NZ_AP018005.1"/>
</dbReference>
<dbReference type="SUPFAM" id="SSF53167">
    <property type="entry name" value="Purine and uridine phosphorylases"/>
    <property type="match status" value="1"/>
</dbReference>
<dbReference type="InterPro" id="IPR011268">
    <property type="entry name" value="Purine_phosphorylase"/>
</dbReference>
<dbReference type="NCBIfam" id="TIGR01697">
    <property type="entry name" value="PNPH-PUNA-XAPA"/>
    <property type="match status" value="1"/>
</dbReference>
<feature type="binding site" evidence="6">
    <location>
        <position position="192"/>
    </location>
    <ligand>
        <name>a purine D-ribonucleoside</name>
        <dbReference type="ChEBI" id="CHEBI:142355"/>
    </ligand>
</feature>
<dbReference type="InterPro" id="IPR000845">
    <property type="entry name" value="Nucleoside_phosphorylase_d"/>
</dbReference>